<dbReference type="GO" id="GO:0003676">
    <property type="term" value="F:nucleic acid binding"/>
    <property type="evidence" value="ECO:0007669"/>
    <property type="project" value="InterPro"/>
</dbReference>
<dbReference type="PRINTS" id="PR00991">
    <property type="entry name" value="6PFRUCTKNASE"/>
</dbReference>
<comment type="similarity">
    <text evidence="1">In the C-terminal section; belongs to the phosphoglycerate mutase family.</text>
</comment>
<dbReference type="GO" id="GO:0005524">
    <property type="term" value="F:ATP binding"/>
    <property type="evidence" value="ECO:0007669"/>
    <property type="project" value="UniProtKB-KW"/>
</dbReference>
<dbReference type="SUPFAM" id="SSF53254">
    <property type="entry name" value="Phosphoglycerate mutase-like"/>
    <property type="match status" value="1"/>
</dbReference>
<dbReference type="STRING" id="407821.A0A087UCG2"/>
<dbReference type="GO" id="GO:0006000">
    <property type="term" value="P:fructose metabolic process"/>
    <property type="evidence" value="ECO:0007669"/>
    <property type="project" value="InterPro"/>
</dbReference>
<dbReference type="InterPro" id="IPR003094">
    <property type="entry name" value="6Pfruct_kin"/>
</dbReference>
<reference evidence="6 7" key="1">
    <citation type="submission" date="2013-11" db="EMBL/GenBank/DDBJ databases">
        <title>Genome sequencing of Stegodyphus mimosarum.</title>
        <authorList>
            <person name="Bechsgaard J."/>
        </authorList>
    </citation>
    <scope>NUCLEOTIDE SEQUENCE [LARGE SCALE GENOMIC DNA]</scope>
</reference>
<dbReference type="GO" id="GO:0003873">
    <property type="term" value="F:6-phosphofructo-2-kinase activity"/>
    <property type="evidence" value="ECO:0007669"/>
    <property type="project" value="InterPro"/>
</dbReference>
<dbReference type="Pfam" id="PF01591">
    <property type="entry name" value="6PF2K"/>
    <property type="match status" value="2"/>
</dbReference>
<dbReference type="InterPro" id="IPR027417">
    <property type="entry name" value="P-loop_NTPase"/>
</dbReference>
<dbReference type="EMBL" id="KK119202">
    <property type="protein sequence ID" value="KFM75051.1"/>
    <property type="molecule type" value="Genomic_DNA"/>
</dbReference>
<feature type="domain" description="6-phosphofructo-2-kinase" evidence="5">
    <location>
        <begin position="120"/>
        <end position="190"/>
    </location>
</feature>
<dbReference type="CDD" id="cd07067">
    <property type="entry name" value="HP_PGM_like"/>
    <property type="match status" value="1"/>
</dbReference>
<dbReference type="OrthoDB" id="267323at2759"/>
<proteinExistence type="inferred from homology"/>
<sequence length="654" mass="76355">MGSHGTPIKVKAKQTISTRKVMPAVFWDRHGVLLVEFMQQRRTINAAAYCAALTKLRRAIQNKRCGLLMSGVLLLCDNDRPPFCHSHPKSDQIRSFGWEQIDHPLYSPDLAPRDRVNYVNLPHVIAMVGLPARGKTYIAKKLTRYLNWIGITTRVFNVGEYRRQATEAYRNHEFFNPDNKEAMAIRNAFSVKWRAFFHDNVYELNQRCDTRNRIALEKYLGPCHGNEILNLVIKELFEDEFSKCALDALEDMCKWLEQDGEVAVYDATNTSYERRKLIYDIVCEKFGCKLFFVESTCDDPSIIEANLKEVKVHSPDYKNRNVDEALDDFMSRIEHYKKVYQPLNEVIESKYSFMQIYNAGQKVFVHRHEGHIQSRIVYYLMNIHIIPRSIYLTRHGESDFNVLGKIGGDSELSERGWEYARTLAKYIKEQNIPRLRVWTSLLKRTIQTASGIVAPQERWKALNEIDAGICEEMTYEEIREKYPQEFASRDENKFKYRYPRGEELERQENVLVVAHQAVLRCLLAYFLDKKAEGWLNGLNIKTFEWLIDLMLVDQIKKHASSDFKEHFMDEWTTIISPTKMIKKIKEELPYLRIPLHTVFKLTPGAYGATIECVPFSVSAVETHREKPHIPGYLDDMFYLREGKGLPLQITDVNY</sequence>
<dbReference type="GO" id="GO:0006003">
    <property type="term" value="P:fructose 2,6-bisphosphate metabolic process"/>
    <property type="evidence" value="ECO:0007669"/>
    <property type="project" value="InterPro"/>
</dbReference>
<protein>
    <submittedName>
        <fullName evidence="6">6-phosphofructo-2-kinase/fructose-2, 6-bisphosphatase</fullName>
    </submittedName>
</protein>
<dbReference type="AlphaFoldDB" id="A0A087UCG2"/>
<dbReference type="Pfam" id="PF01359">
    <property type="entry name" value="Transposase_1"/>
    <property type="match status" value="1"/>
</dbReference>
<keyword evidence="7" id="KW-1185">Reference proteome</keyword>
<keyword evidence="3" id="KW-0067">ATP-binding</keyword>
<dbReference type="PANTHER" id="PTHR10606:SF44">
    <property type="entry name" value="6-PHOSPHOFRUCTO 2-KINASE_FRUCTOSE 2,6-BISPHOSPHATASE LONG FORM"/>
    <property type="match status" value="1"/>
</dbReference>
<dbReference type="PROSITE" id="PS00175">
    <property type="entry name" value="PG_MUTASE"/>
    <property type="match status" value="1"/>
</dbReference>
<dbReference type="PANTHER" id="PTHR10606">
    <property type="entry name" value="6-PHOSPHOFRUCTO-2-KINASE/FRUCTOSE-2,6-BISPHOSPHATASE"/>
    <property type="match status" value="1"/>
</dbReference>
<dbReference type="SMART" id="SM00855">
    <property type="entry name" value="PGAM"/>
    <property type="match status" value="1"/>
</dbReference>
<name>A0A087UCG2_STEMI</name>
<keyword evidence="6" id="KW-0418">Kinase</keyword>
<dbReference type="GO" id="GO:0004331">
    <property type="term" value="F:fructose-2,6-bisphosphate 2-phosphatase activity"/>
    <property type="evidence" value="ECO:0007669"/>
    <property type="project" value="TreeGrafter"/>
</dbReference>
<evidence type="ECO:0000313" key="7">
    <source>
        <dbReference type="Proteomes" id="UP000054359"/>
    </source>
</evidence>
<gene>
    <name evidence="6" type="ORF">X975_08360</name>
</gene>
<evidence type="ECO:0000256" key="4">
    <source>
        <dbReference type="PIRSR" id="PIRSR613078-2"/>
    </source>
</evidence>
<dbReference type="InterPro" id="IPR036397">
    <property type="entry name" value="RNaseH_sf"/>
</dbReference>
<feature type="binding site" evidence="4">
    <location>
        <begin position="394"/>
        <end position="401"/>
    </location>
    <ligand>
        <name>substrate</name>
    </ligand>
</feature>
<dbReference type="InterPro" id="IPR001345">
    <property type="entry name" value="PG/BPGM_mutase_AS"/>
</dbReference>
<accession>A0A087UCG2</accession>
<dbReference type="Proteomes" id="UP000054359">
    <property type="component" value="Unassembled WGS sequence"/>
</dbReference>
<dbReference type="Gene3D" id="3.30.420.10">
    <property type="entry name" value="Ribonuclease H-like superfamily/Ribonuclease H"/>
    <property type="match status" value="1"/>
</dbReference>
<dbReference type="Gene3D" id="3.40.50.300">
    <property type="entry name" value="P-loop containing nucleotide triphosphate hydrolases"/>
    <property type="match status" value="1"/>
</dbReference>
<keyword evidence="2" id="KW-0547">Nucleotide-binding</keyword>
<dbReference type="Gene3D" id="3.40.50.1240">
    <property type="entry name" value="Phosphoglycerate mutase-like"/>
    <property type="match status" value="1"/>
</dbReference>
<dbReference type="InterPro" id="IPR001888">
    <property type="entry name" value="Transposase_1"/>
</dbReference>
<evidence type="ECO:0000256" key="1">
    <source>
        <dbReference type="ARBA" id="ARBA00008408"/>
    </source>
</evidence>
<dbReference type="SUPFAM" id="SSF52540">
    <property type="entry name" value="P-loop containing nucleoside triphosphate hydrolases"/>
    <property type="match status" value="1"/>
</dbReference>
<dbReference type="InterPro" id="IPR013079">
    <property type="entry name" value="6Phosfructo_kin"/>
</dbReference>
<dbReference type="OMA" id="LEYEYTH"/>
<dbReference type="InterPro" id="IPR029033">
    <property type="entry name" value="His_PPase_superfam"/>
</dbReference>
<evidence type="ECO:0000256" key="2">
    <source>
        <dbReference type="ARBA" id="ARBA00022741"/>
    </source>
</evidence>
<evidence type="ECO:0000313" key="6">
    <source>
        <dbReference type="EMBL" id="KFM75051.1"/>
    </source>
</evidence>
<dbReference type="Pfam" id="PF00300">
    <property type="entry name" value="His_Phos_1"/>
    <property type="match status" value="1"/>
</dbReference>
<evidence type="ECO:0000256" key="3">
    <source>
        <dbReference type="ARBA" id="ARBA00022840"/>
    </source>
</evidence>
<dbReference type="InterPro" id="IPR013078">
    <property type="entry name" value="His_Pase_superF_clade-1"/>
</dbReference>
<feature type="binding site" evidence="4">
    <location>
        <position position="444"/>
    </location>
    <ligand>
        <name>substrate</name>
    </ligand>
</feature>
<organism evidence="6 7">
    <name type="scientific">Stegodyphus mimosarum</name>
    <name type="common">African social velvet spider</name>
    <dbReference type="NCBI Taxonomy" id="407821"/>
    <lineage>
        <taxon>Eukaryota</taxon>
        <taxon>Metazoa</taxon>
        <taxon>Ecdysozoa</taxon>
        <taxon>Arthropoda</taxon>
        <taxon>Chelicerata</taxon>
        <taxon>Arachnida</taxon>
        <taxon>Araneae</taxon>
        <taxon>Araneomorphae</taxon>
        <taxon>Entelegynae</taxon>
        <taxon>Eresoidea</taxon>
        <taxon>Eresidae</taxon>
        <taxon>Stegodyphus</taxon>
    </lineage>
</organism>
<keyword evidence="6" id="KW-0808">Transferase</keyword>
<feature type="domain" description="6-phosphofructo-2-kinase" evidence="5">
    <location>
        <begin position="242"/>
        <end position="386"/>
    </location>
</feature>
<feature type="non-terminal residue" evidence="6">
    <location>
        <position position="654"/>
    </location>
</feature>
<evidence type="ECO:0000259" key="5">
    <source>
        <dbReference type="Pfam" id="PF01591"/>
    </source>
</evidence>
<dbReference type="GO" id="GO:0005829">
    <property type="term" value="C:cytosol"/>
    <property type="evidence" value="ECO:0007669"/>
    <property type="project" value="TreeGrafter"/>
</dbReference>